<accession>A0ABD7RPX1</accession>
<dbReference type="AlphaFoldDB" id="A0ABD7RPX1"/>
<gene>
    <name evidence="1" type="ORF">EQ836_23280</name>
</gene>
<dbReference type="SUPFAM" id="SSF52540">
    <property type="entry name" value="P-loop containing nucleoside triphosphate hydrolases"/>
    <property type="match status" value="1"/>
</dbReference>
<dbReference type="RefSeq" id="WP_143502947.1">
    <property type="nucleotide sequence ID" value="NZ_SCFV01000014.1"/>
</dbReference>
<name>A0ABD7RPX1_ECTME</name>
<comment type="caution">
    <text evidence="1">The sequence shown here is derived from an EMBL/GenBank/DDBJ whole genome shotgun (WGS) entry which is preliminary data.</text>
</comment>
<reference evidence="1 2" key="1">
    <citation type="submission" date="2019-01" db="EMBL/GenBank/DDBJ databases">
        <title>Whole genome shotgun sequencing of Pseudomonas spp. isolated by its ability to degrade furfural.</title>
        <authorList>
            <person name="Donoso R."/>
            <person name="Farkas C."/>
            <person name="Villegas P."/>
            <person name="Gonzales-Toro F."/>
            <person name="Guajardo-Parra M."/>
            <person name="Araya-Nail M."/>
            <person name="Morgante V."/>
            <person name="Perez-Pantoja D."/>
        </authorList>
    </citation>
    <scope>NUCLEOTIDE SEQUENCE [LARGE SCALE GENOMIC DNA]</scope>
    <source>
        <strain evidence="1 2">VN231</strain>
    </source>
</reference>
<organism evidence="1 2">
    <name type="scientific">Ectopseudomonas mendocina</name>
    <name type="common">Pseudomonas mendocina</name>
    <dbReference type="NCBI Taxonomy" id="300"/>
    <lineage>
        <taxon>Bacteria</taxon>
        <taxon>Pseudomonadati</taxon>
        <taxon>Pseudomonadota</taxon>
        <taxon>Gammaproteobacteria</taxon>
        <taxon>Pseudomonadales</taxon>
        <taxon>Pseudomonadaceae</taxon>
        <taxon>Ectopseudomonas</taxon>
    </lineage>
</organism>
<dbReference type="EMBL" id="SCFV01000014">
    <property type="protein sequence ID" value="TRO12147.1"/>
    <property type="molecule type" value="Genomic_DNA"/>
</dbReference>
<dbReference type="Proteomes" id="UP000317327">
    <property type="component" value="Unassembled WGS sequence"/>
</dbReference>
<proteinExistence type="predicted"/>
<protein>
    <submittedName>
        <fullName evidence="1">Uncharacterized protein</fullName>
    </submittedName>
</protein>
<sequence>MRKIIEFFGLPGAGKSTVCSGWLERGGSARFDVFSRGDLFLWWKKIGLFTKLKVFFSFSLRAPTIAKLIFTLDKKSISSGKKIIWIFWFSSKLDHYISTTDGDLYVFDQLYLQDVWSILVDNPAEKGEWVHKILEALLVRMPIYYEAFYFSVEPSIAASRVYSRTRGTSRFDAMQLDEIRSSFHRHASLFDLIKSNCPSGIFIHNASSLSSVGDDGEDLTGFEVLLGEEKRENE</sequence>
<evidence type="ECO:0000313" key="2">
    <source>
        <dbReference type="Proteomes" id="UP000317327"/>
    </source>
</evidence>
<evidence type="ECO:0000313" key="1">
    <source>
        <dbReference type="EMBL" id="TRO12147.1"/>
    </source>
</evidence>
<dbReference type="InterPro" id="IPR027417">
    <property type="entry name" value="P-loop_NTPase"/>
</dbReference>
<dbReference type="Gene3D" id="3.40.50.300">
    <property type="entry name" value="P-loop containing nucleotide triphosphate hydrolases"/>
    <property type="match status" value="1"/>
</dbReference>